<dbReference type="EMBL" id="CDHN01000004">
    <property type="protein sequence ID" value="CEJ91855.1"/>
    <property type="molecule type" value="Genomic_DNA"/>
</dbReference>
<dbReference type="Proteomes" id="UP000039046">
    <property type="component" value="Unassembled WGS sequence"/>
</dbReference>
<reference evidence="1 2" key="1">
    <citation type="journal article" date="2015" name="Genome Announc.">
        <title>Draft Genome Sequence and Gene Annotation of the Entomopathogenic Fungus Verticillium hemipterigenum.</title>
        <authorList>
            <person name="Horn F."/>
            <person name="Habel A."/>
            <person name="Scharf D.H."/>
            <person name="Dworschak J."/>
            <person name="Brakhage A.A."/>
            <person name="Guthke R."/>
            <person name="Hertweck C."/>
            <person name="Linde J."/>
        </authorList>
    </citation>
    <scope>NUCLEOTIDE SEQUENCE [LARGE SCALE GENOMIC DNA]</scope>
</reference>
<proteinExistence type="predicted"/>
<name>A0A0A1TLJ1_9HYPO</name>
<sequence length="137" mass="14915">MSLEGGNFPKPNRTCIPSHCGLSASWPNKPVRRRSTDWTGRHRCEPLQSSAPVSSVAAITTSSPRPKSGYRMPIWPDHSHLVIFECFEMALPVIEIRLSNSAPPLKVVQQIRVVASLREVKELGPLAGGRTVAPAPG</sequence>
<evidence type="ECO:0000313" key="1">
    <source>
        <dbReference type="EMBL" id="CEJ91855.1"/>
    </source>
</evidence>
<organism evidence="1 2">
    <name type="scientific">[Torrubiella] hemipterigena</name>
    <dbReference type="NCBI Taxonomy" id="1531966"/>
    <lineage>
        <taxon>Eukaryota</taxon>
        <taxon>Fungi</taxon>
        <taxon>Dikarya</taxon>
        <taxon>Ascomycota</taxon>
        <taxon>Pezizomycotina</taxon>
        <taxon>Sordariomycetes</taxon>
        <taxon>Hypocreomycetidae</taxon>
        <taxon>Hypocreales</taxon>
        <taxon>Clavicipitaceae</taxon>
        <taxon>Clavicipitaceae incertae sedis</taxon>
        <taxon>'Torrubiella' clade</taxon>
    </lineage>
</organism>
<keyword evidence="2" id="KW-1185">Reference proteome</keyword>
<protein>
    <submittedName>
        <fullName evidence="1">Uncharacterized protein</fullName>
    </submittedName>
</protein>
<dbReference type="HOGENOM" id="CLU_1866524_0_0_1"/>
<gene>
    <name evidence="1" type="ORF">VHEMI07544</name>
</gene>
<evidence type="ECO:0000313" key="2">
    <source>
        <dbReference type="Proteomes" id="UP000039046"/>
    </source>
</evidence>
<dbReference type="AlphaFoldDB" id="A0A0A1TLJ1"/>
<accession>A0A0A1TLJ1</accession>